<proteinExistence type="inferred from homology"/>
<evidence type="ECO:0000313" key="4">
    <source>
        <dbReference type="Proteomes" id="UP000248066"/>
    </source>
</evidence>
<dbReference type="Gene3D" id="3.90.1200.10">
    <property type="match status" value="1"/>
</dbReference>
<name>A0A2W0H6B5_9BACI</name>
<dbReference type="OrthoDB" id="4030632at2"/>
<protein>
    <recommendedName>
        <fullName evidence="2">Aminoglycoside phosphotransferase domain-containing protein</fullName>
    </recommendedName>
</protein>
<evidence type="ECO:0000313" key="3">
    <source>
        <dbReference type="EMBL" id="PYZ96511.1"/>
    </source>
</evidence>
<accession>A0A2W0H6B5</accession>
<organism evidence="3 4">
    <name type="scientific">Alteribacter lacisalsi</name>
    <dbReference type="NCBI Taxonomy" id="2045244"/>
    <lineage>
        <taxon>Bacteria</taxon>
        <taxon>Bacillati</taxon>
        <taxon>Bacillota</taxon>
        <taxon>Bacilli</taxon>
        <taxon>Bacillales</taxon>
        <taxon>Bacillaceae</taxon>
        <taxon>Alteribacter</taxon>
    </lineage>
</organism>
<dbReference type="AlphaFoldDB" id="A0A2W0H6B5"/>
<dbReference type="GO" id="GO:0009088">
    <property type="term" value="P:threonine biosynthetic process"/>
    <property type="evidence" value="ECO:0007669"/>
    <property type="project" value="TreeGrafter"/>
</dbReference>
<gene>
    <name evidence="3" type="ORF">CR205_12395</name>
</gene>
<evidence type="ECO:0000259" key="2">
    <source>
        <dbReference type="Pfam" id="PF01636"/>
    </source>
</evidence>
<dbReference type="SUPFAM" id="SSF56112">
    <property type="entry name" value="Protein kinase-like (PK-like)"/>
    <property type="match status" value="1"/>
</dbReference>
<sequence>MEINIDQLFTDEVLTEGVRKFGVSEIQKVGDFENYVYAGTRSGQQVFLRFTHSSHREHEEIASELDWLMFLSRKGAPVCPVLPAVSGRMIESVAVKDSTFYVTLFEKAKGEPVKIKKQLEDSRLVTAWGRATAQMHVLTRQYKPPSHIRKRADLVESFETQFAPYLPHEDKQIVWQIRRTIDSLKQIPKTRDRYQLIHTDLHSGNFYYDGNAIQIFDFDDAAYHFLTADIAIPLYYSMLHIKDETIRAEKARRFLGRFMKGYTEYASMPPQLFKDLPSMLQFRDCELYAVVHKKWDMQNLTEKQQTFVDGIRSRLESGRPIVSIQL</sequence>
<keyword evidence="4" id="KW-1185">Reference proteome</keyword>
<dbReference type="InterPro" id="IPR050249">
    <property type="entry name" value="Pseudomonas-type_ThrB"/>
</dbReference>
<dbReference type="EMBL" id="PDOF01000002">
    <property type="protein sequence ID" value="PYZ96511.1"/>
    <property type="molecule type" value="Genomic_DNA"/>
</dbReference>
<comment type="caution">
    <text evidence="3">The sequence shown here is derived from an EMBL/GenBank/DDBJ whole genome shotgun (WGS) entry which is preliminary data.</text>
</comment>
<dbReference type="Pfam" id="PF01636">
    <property type="entry name" value="APH"/>
    <property type="match status" value="1"/>
</dbReference>
<dbReference type="RefSeq" id="WP_110520271.1">
    <property type="nucleotide sequence ID" value="NZ_PDOF01000002.1"/>
</dbReference>
<feature type="domain" description="Aminoglycoside phosphotransferase" evidence="2">
    <location>
        <begin position="30"/>
        <end position="260"/>
    </location>
</feature>
<dbReference type="PANTHER" id="PTHR21064">
    <property type="entry name" value="AMINOGLYCOSIDE PHOSPHOTRANSFERASE DOMAIN-CONTAINING PROTEIN-RELATED"/>
    <property type="match status" value="1"/>
</dbReference>
<dbReference type="InterPro" id="IPR002575">
    <property type="entry name" value="Aminoglycoside_PTrfase"/>
</dbReference>
<dbReference type="InterPro" id="IPR011009">
    <property type="entry name" value="Kinase-like_dom_sf"/>
</dbReference>
<reference evidence="3 4" key="1">
    <citation type="submission" date="2017-10" db="EMBL/GenBank/DDBJ databases">
        <title>Bacillus sp. nov., a halophilic bacterium isolated from a Yangshapao Lake.</title>
        <authorList>
            <person name="Wang H."/>
        </authorList>
    </citation>
    <scope>NUCLEOTIDE SEQUENCE [LARGE SCALE GENOMIC DNA]</scope>
    <source>
        <strain evidence="3 4">YSP-3</strain>
    </source>
</reference>
<dbReference type="GO" id="GO:0004413">
    <property type="term" value="F:homoserine kinase activity"/>
    <property type="evidence" value="ECO:0007669"/>
    <property type="project" value="TreeGrafter"/>
</dbReference>
<evidence type="ECO:0000256" key="1">
    <source>
        <dbReference type="ARBA" id="ARBA00038240"/>
    </source>
</evidence>
<dbReference type="Proteomes" id="UP000248066">
    <property type="component" value="Unassembled WGS sequence"/>
</dbReference>
<dbReference type="PANTHER" id="PTHR21064:SF6">
    <property type="entry name" value="AMINOGLYCOSIDE PHOSPHOTRANSFERASE DOMAIN-CONTAINING PROTEIN"/>
    <property type="match status" value="1"/>
</dbReference>
<comment type="similarity">
    <text evidence="1">Belongs to the pseudomonas-type ThrB family.</text>
</comment>